<reference evidence="4" key="1">
    <citation type="submission" date="2020-05" db="EMBL/GenBank/DDBJ databases">
        <title>Phylogenomic resolution of chytrid fungi.</title>
        <authorList>
            <person name="Stajich J.E."/>
            <person name="Amses K."/>
            <person name="Simmons R."/>
            <person name="Seto K."/>
            <person name="Myers J."/>
            <person name="Bonds A."/>
            <person name="Quandt C.A."/>
            <person name="Barry K."/>
            <person name="Liu P."/>
            <person name="Grigoriev I."/>
            <person name="Longcore J.E."/>
            <person name="James T.Y."/>
        </authorList>
    </citation>
    <scope>NUCLEOTIDE SEQUENCE</scope>
    <source>
        <strain evidence="4">JEL0318</strain>
    </source>
</reference>
<evidence type="ECO:0000256" key="1">
    <source>
        <dbReference type="ARBA" id="ARBA00006066"/>
    </source>
</evidence>
<dbReference type="Pfam" id="PF02585">
    <property type="entry name" value="PIG-L"/>
    <property type="match status" value="1"/>
</dbReference>
<feature type="transmembrane region" description="Helical" evidence="3">
    <location>
        <begin position="6"/>
        <end position="25"/>
    </location>
</feature>
<name>A0AAD5WZG8_9FUNG</name>
<accession>A0AAD5WZG8</accession>
<sequence length="281" mass="31617">MSFLWALVPTIVIPSLLLYALFFYYPHVRYLFAPPPLQPPLNENSPPKIILLVIAHPDDECMFFAPTILGLLENGKGRMEVRVLCLSTGNASGEGKTRIKELENSCAVLGIKREHVTVLDNPELPDDSNAWWKPVTISTAANVHVKAIGGVDALITFDSRGVSGHFNHCALYDGIRYYINLPRSSTTPPPCYALKSVTLVRKYTSIFDLFATLTPTMTHLVLAASQNEPVAMQRGIFVASPKHIGTAWKAMRQHRSQLVWFRWLWLIFSRFMVVNEVARIR</sequence>
<dbReference type="InterPro" id="IPR024078">
    <property type="entry name" value="LmbE-like_dom_sf"/>
</dbReference>
<dbReference type="PANTHER" id="PTHR12993:SF11">
    <property type="entry name" value="N-ACETYLGLUCOSAMINYL-PHOSPHATIDYLINOSITOL DE-N-ACETYLASE"/>
    <property type="match status" value="1"/>
</dbReference>
<dbReference type="PANTHER" id="PTHR12993">
    <property type="entry name" value="N-ACETYLGLUCOSAMINYL-PHOSPHATIDYLINOSITOL DE-N-ACETYLASE-RELATED"/>
    <property type="match status" value="1"/>
</dbReference>
<dbReference type="GO" id="GO:0005783">
    <property type="term" value="C:endoplasmic reticulum"/>
    <property type="evidence" value="ECO:0007669"/>
    <property type="project" value="TreeGrafter"/>
</dbReference>
<gene>
    <name evidence="4" type="ORF">HK097_010971</name>
</gene>
<dbReference type="Proteomes" id="UP001212841">
    <property type="component" value="Unassembled WGS sequence"/>
</dbReference>
<evidence type="ECO:0000313" key="5">
    <source>
        <dbReference type="Proteomes" id="UP001212841"/>
    </source>
</evidence>
<proteinExistence type="inferred from homology"/>
<keyword evidence="3" id="KW-0472">Membrane</keyword>
<comment type="caution">
    <text evidence="4">The sequence shown here is derived from an EMBL/GenBank/DDBJ whole genome shotgun (WGS) entry which is preliminary data.</text>
</comment>
<keyword evidence="3" id="KW-1133">Transmembrane helix</keyword>
<dbReference type="EC" id="3.5.1.89" evidence="2"/>
<keyword evidence="5" id="KW-1185">Reference proteome</keyword>
<comment type="similarity">
    <text evidence="1">Belongs to the PIGL family.</text>
</comment>
<evidence type="ECO:0000313" key="4">
    <source>
        <dbReference type="EMBL" id="KAJ3048007.1"/>
    </source>
</evidence>
<dbReference type="InterPro" id="IPR003737">
    <property type="entry name" value="GlcNAc_PI_deacetylase-related"/>
</dbReference>
<dbReference type="Gene3D" id="3.40.50.10320">
    <property type="entry name" value="LmbE-like"/>
    <property type="match status" value="1"/>
</dbReference>
<dbReference type="SUPFAM" id="SSF102588">
    <property type="entry name" value="LmbE-like"/>
    <property type="match status" value="1"/>
</dbReference>
<evidence type="ECO:0000256" key="2">
    <source>
        <dbReference type="ARBA" id="ARBA00012176"/>
    </source>
</evidence>
<organism evidence="4 5">
    <name type="scientific">Rhizophlyctis rosea</name>
    <dbReference type="NCBI Taxonomy" id="64517"/>
    <lineage>
        <taxon>Eukaryota</taxon>
        <taxon>Fungi</taxon>
        <taxon>Fungi incertae sedis</taxon>
        <taxon>Chytridiomycota</taxon>
        <taxon>Chytridiomycota incertae sedis</taxon>
        <taxon>Chytridiomycetes</taxon>
        <taxon>Rhizophlyctidales</taxon>
        <taxon>Rhizophlyctidaceae</taxon>
        <taxon>Rhizophlyctis</taxon>
    </lineage>
</organism>
<evidence type="ECO:0000256" key="3">
    <source>
        <dbReference type="SAM" id="Phobius"/>
    </source>
</evidence>
<keyword evidence="3" id="KW-0812">Transmembrane</keyword>
<dbReference type="EMBL" id="JADGJD010000863">
    <property type="protein sequence ID" value="KAJ3048007.1"/>
    <property type="molecule type" value="Genomic_DNA"/>
</dbReference>
<protein>
    <recommendedName>
        <fullName evidence="2">N-acetylglucosaminylphosphatidylinositol deacetylase</fullName>
        <ecNumber evidence="2">3.5.1.89</ecNumber>
    </recommendedName>
</protein>
<dbReference type="GO" id="GO:0000225">
    <property type="term" value="F:N-acetylglucosaminylphosphatidylinositol deacetylase activity"/>
    <property type="evidence" value="ECO:0007669"/>
    <property type="project" value="UniProtKB-EC"/>
</dbReference>
<dbReference type="AlphaFoldDB" id="A0AAD5WZG8"/>